<dbReference type="Pfam" id="PF00665">
    <property type="entry name" value="rve"/>
    <property type="match status" value="1"/>
</dbReference>
<dbReference type="InterPro" id="IPR012337">
    <property type="entry name" value="RNaseH-like_sf"/>
</dbReference>
<protein>
    <submittedName>
        <fullName evidence="2">Integrase core domain-containing protein</fullName>
    </submittedName>
</protein>
<gene>
    <name evidence="2" type="ORF">SAMN05660652_04090</name>
</gene>
<proteinExistence type="predicted"/>
<dbReference type="EMBL" id="FNCY01000033">
    <property type="protein sequence ID" value="SDI82270.1"/>
    <property type="molecule type" value="Genomic_DNA"/>
</dbReference>
<evidence type="ECO:0000313" key="2">
    <source>
        <dbReference type="EMBL" id="SDI82270.1"/>
    </source>
</evidence>
<dbReference type="InterPro" id="IPR036397">
    <property type="entry name" value="RNaseH_sf"/>
</dbReference>
<dbReference type="AlphaFoldDB" id="A0A1G8NRZ4"/>
<evidence type="ECO:0000259" key="1">
    <source>
        <dbReference type="PROSITE" id="PS50994"/>
    </source>
</evidence>
<dbReference type="InterPro" id="IPR001584">
    <property type="entry name" value="Integrase_cat-core"/>
</dbReference>
<dbReference type="PANTHER" id="PTHR46889:SF7">
    <property type="entry name" value="TRANSPOSASE FOR INSERTION SEQUENCE ELEMENT IS904"/>
    <property type="match status" value="1"/>
</dbReference>
<feature type="domain" description="Integrase catalytic" evidence="1">
    <location>
        <begin position="1"/>
        <end position="98"/>
    </location>
</feature>
<organism evidence="2 3">
    <name type="scientific">Propionivibrio dicarboxylicus</name>
    <dbReference type="NCBI Taxonomy" id="83767"/>
    <lineage>
        <taxon>Bacteria</taxon>
        <taxon>Pseudomonadati</taxon>
        <taxon>Pseudomonadota</taxon>
        <taxon>Betaproteobacteria</taxon>
        <taxon>Rhodocyclales</taxon>
        <taxon>Rhodocyclaceae</taxon>
        <taxon>Propionivibrio</taxon>
    </lineage>
</organism>
<dbReference type="PROSITE" id="PS50994">
    <property type="entry name" value="INTEGRASE"/>
    <property type="match status" value="1"/>
</dbReference>
<dbReference type="PANTHER" id="PTHR46889">
    <property type="entry name" value="TRANSPOSASE INSF FOR INSERTION SEQUENCE IS3B-RELATED"/>
    <property type="match status" value="1"/>
</dbReference>
<reference evidence="2 3" key="1">
    <citation type="submission" date="2016-10" db="EMBL/GenBank/DDBJ databases">
        <authorList>
            <person name="de Groot N.N."/>
        </authorList>
    </citation>
    <scope>NUCLEOTIDE SEQUENCE [LARGE SCALE GENOMIC DNA]</scope>
    <source>
        <strain evidence="2 3">DSM 5885</strain>
    </source>
</reference>
<dbReference type="STRING" id="83767.SAMN05660652_04090"/>
<dbReference type="InterPro" id="IPR050900">
    <property type="entry name" value="Transposase_IS3/IS150/IS904"/>
</dbReference>
<accession>A0A1G8NRZ4</accession>
<dbReference type="GO" id="GO:0015074">
    <property type="term" value="P:DNA integration"/>
    <property type="evidence" value="ECO:0007669"/>
    <property type="project" value="InterPro"/>
</dbReference>
<sequence>MDTTYIPMQRGFVYLTAVLDWTTRGVLAWRLSNTLTADPCVEAREEAILKYGAPEIMNADQGSRFTSTAFISVLEQHKIQISMDGKGCWRDNVFVERL</sequence>
<name>A0A1G8NRZ4_9RHOO</name>
<evidence type="ECO:0000313" key="3">
    <source>
        <dbReference type="Proteomes" id="UP000198607"/>
    </source>
</evidence>
<dbReference type="GO" id="GO:0003676">
    <property type="term" value="F:nucleic acid binding"/>
    <property type="evidence" value="ECO:0007669"/>
    <property type="project" value="InterPro"/>
</dbReference>
<keyword evidence="3" id="KW-1185">Reference proteome</keyword>
<dbReference type="Proteomes" id="UP000198607">
    <property type="component" value="Unassembled WGS sequence"/>
</dbReference>
<dbReference type="Gene3D" id="3.30.420.10">
    <property type="entry name" value="Ribonuclease H-like superfamily/Ribonuclease H"/>
    <property type="match status" value="1"/>
</dbReference>
<dbReference type="SUPFAM" id="SSF53098">
    <property type="entry name" value="Ribonuclease H-like"/>
    <property type="match status" value="1"/>
</dbReference>